<keyword evidence="9" id="KW-0560">Oxidoreductase</keyword>
<keyword evidence="8" id="KW-0223">Dioxygenase</keyword>
<dbReference type="STRING" id="1051891.A0A0C3M400"/>
<dbReference type="Proteomes" id="UP000054248">
    <property type="component" value="Unassembled WGS sequence"/>
</dbReference>
<evidence type="ECO:0000256" key="14">
    <source>
        <dbReference type="ARBA" id="ARBA00046008"/>
    </source>
</evidence>
<dbReference type="NCBIfam" id="TIGR02410">
    <property type="entry name" value="carnitine_TMLD"/>
    <property type="match status" value="1"/>
</dbReference>
<comment type="cofactor">
    <cofactor evidence="2">
        <name>L-ascorbate</name>
        <dbReference type="ChEBI" id="CHEBI:38290"/>
    </cofactor>
</comment>
<evidence type="ECO:0000256" key="12">
    <source>
        <dbReference type="ARBA" id="ARBA00031778"/>
    </source>
</evidence>
<comment type="catalytic activity">
    <reaction evidence="15">
        <text>N(6),N(6),N(6)-trimethyl-L-lysine + 2-oxoglutarate + O2 = (3S)-3-hydroxy-N(6),N(6),N(6)-trimethyl-L-lysine + succinate + CO2</text>
        <dbReference type="Rhea" id="RHEA:14181"/>
        <dbReference type="ChEBI" id="CHEBI:15379"/>
        <dbReference type="ChEBI" id="CHEBI:16526"/>
        <dbReference type="ChEBI" id="CHEBI:16810"/>
        <dbReference type="ChEBI" id="CHEBI:30031"/>
        <dbReference type="ChEBI" id="CHEBI:58100"/>
        <dbReference type="ChEBI" id="CHEBI:141499"/>
        <dbReference type="EC" id="1.14.11.8"/>
    </reaction>
</comment>
<dbReference type="InterPro" id="IPR050411">
    <property type="entry name" value="AlphaKG_dependent_hydroxylases"/>
</dbReference>
<keyword evidence="10" id="KW-0408">Iron</keyword>
<comment type="similarity">
    <text evidence="4">Belongs to the gamma-BBH/TMLD family.</text>
</comment>
<evidence type="ECO:0000256" key="3">
    <source>
        <dbReference type="ARBA" id="ARBA00005022"/>
    </source>
</evidence>
<dbReference type="CDD" id="cd00250">
    <property type="entry name" value="CAS_like"/>
    <property type="match status" value="1"/>
</dbReference>
<evidence type="ECO:0000256" key="10">
    <source>
        <dbReference type="ARBA" id="ARBA00023004"/>
    </source>
</evidence>
<dbReference type="UniPathway" id="UPA00118"/>
<dbReference type="AlphaFoldDB" id="A0A0C3M400"/>
<dbReference type="PANTHER" id="PTHR10696:SF51">
    <property type="entry name" value="TRIMETHYLLYSINE DIOXYGENASE, MITOCHONDRIAL"/>
    <property type="match status" value="1"/>
</dbReference>
<comment type="function">
    <text evidence="14">Converts trimethyllysine (TML) into hydroxytrimethyllysine (HTML).</text>
</comment>
<dbReference type="SUPFAM" id="SSF51197">
    <property type="entry name" value="Clavaminate synthase-like"/>
    <property type="match status" value="1"/>
</dbReference>
<dbReference type="Pfam" id="PF02668">
    <property type="entry name" value="TauD"/>
    <property type="match status" value="1"/>
</dbReference>
<dbReference type="GO" id="GO:0045329">
    <property type="term" value="P:carnitine biosynthetic process"/>
    <property type="evidence" value="ECO:0007669"/>
    <property type="project" value="UniProtKB-UniPathway"/>
</dbReference>
<evidence type="ECO:0000259" key="17">
    <source>
        <dbReference type="Pfam" id="PF06155"/>
    </source>
</evidence>
<dbReference type="Gene3D" id="3.60.130.10">
    <property type="entry name" value="Clavaminate synthase-like"/>
    <property type="match status" value="1"/>
</dbReference>
<evidence type="ECO:0000256" key="11">
    <source>
        <dbReference type="ARBA" id="ARBA00030363"/>
    </source>
</evidence>
<evidence type="ECO:0000256" key="7">
    <source>
        <dbReference type="ARBA" id="ARBA00022873"/>
    </source>
</evidence>
<gene>
    <name evidence="18" type="ORF">M407DRAFT_181893</name>
</gene>
<dbReference type="InterPro" id="IPR038492">
    <property type="entry name" value="GBBH-like_N_sf"/>
</dbReference>
<dbReference type="GO" id="GO:0005739">
    <property type="term" value="C:mitochondrion"/>
    <property type="evidence" value="ECO:0007669"/>
    <property type="project" value="TreeGrafter"/>
</dbReference>
<evidence type="ECO:0000256" key="15">
    <source>
        <dbReference type="ARBA" id="ARBA00049334"/>
    </source>
</evidence>
<dbReference type="InterPro" id="IPR003819">
    <property type="entry name" value="TauD/TfdA-like"/>
</dbReference>
<reference evidence="18 19" key="1">
    <citation type="submission" date="2014-04" db="EMBL/GenBank/DDBJ databases">
        <authorList>
            <consortium name="DOE Joint Genome Institute"/>
            <person name="Kuo A."/>
            <person name="Girlanda M."/>
            <person name="Perotto S."/>
            <person name="Kohler A."/>
            <person name="Nagy L.G."/>
            <person name="Floudas D."/>
            <person name="Copeland A."/>
            <person name="Barry K.W."/>
            <person name="Cichocki N."/>
            <person name="Veneault-Fourrey C."/>
            <person name="LaButti K."/>
            <person name="Lindquist E.A."/>
            <person name="Lipzen A."/>
            <person name="Lundell T."/>
            <person name="Morin E."/>
            <person name="Murat C."/>
            <person name="Sun H."/>
            <person name="Tunlid A."/>
            <person name="Henrissat B."/>
            <person name="Grigoriev I.V."/>
            <person name="Hibbett D.S."/>
            <person name="Martin F."/>
            <person name="Nordberg H.P."/>
            <person name="Cantor M.N."/>
            <person name="Hua S.X."/>
        </authorList>
    </citation>
    <scope>NUCLEOTIDE SEQUENCE [LARGE SCALE GENOMIC DNA]</scope>
    <source>
        <strain evidence="18 19">MUT 4182</strain>
    </source>
</reference>
<feature type="domain" description="TauD/TfdA-like" evidence="16">
    <location>
        <begin position="103"/>
        <end position="349"/>
    </location>
</feature>
<dbReference type="PANTHER" id="PTHR10696">
    <property type="entry name" value="GAMMA-BUTYROBETAINE HYDROXYLASE-RELATED"/>
    <property type="match status" value="1"/>
</dbReference>
<dbReference type="InterPro" id="IPR010376">
    <property type="entry name" value="GBBH-like_N"/>
</dbReference>
<organism evidence="18 19">
    <name type="scientific">Tulasnella calospora MUT 4182</name>
    <dbReference type="NCBI Taxonomy" id="1051891"/>
    <lineage>
        <taxon>Eukaryota</taxon>
        <taxon>Fungi</taxon>
        <taxon>Dikarya</taxon>
        <taxon>Basidiomycota</taxon>
        <taxon>Agaricomycotina</taxon>
        <taxon>Agaricomycetes</taxon>
        <taxon>Cantharellales</taxon>
        <taxon>Tulasnellaceae</taxon>
        <taxon>Tulasnella</taxon>
    </lineage>
</organism>
<evidence type="ECO:0000256" key="8">
    <source>
        <dbReference type="ARBA" id="ARBA00022964"/>
    </source>
</evidence>
<evidence type="ECO:0000256" key="6">
    <source>
        <dbReference type="ARBA" id="ARBA00022723"/>
    </source>
</evidence>
<comment type="cofactor">
    <cofactor evidence="1">
        <name>Fe(2+)</name>
        <dbReference type="ChEBI" id="CHEBI:29033"/>
    </cofactor>
</comment>
<dbReference type="EMBL" id="KN822995">
    <property type="protein sequence ID" value="KIO28372.1"/>
    <property type="molecule type" value="Genomic_DNA"/>
</dbReference>
<dbReference type="InterPro" id="IPR042098">
    <property type="entry name" value="TauD-like_sf"/>
</dbReference>
<evidence type="ECO:0000256" key="2">
    <source>
        <dbReference type="ARBA" id="ARBA00001961"/>
    </source>
</evidence>
<sequence length="387" mass="44152">MNFDSISHNIWLRDHCRCPKCFHPITKQRMVDTFVIPSDIHPTKVESLPEGLEVTWPATPPHVSLYPWSWLRQNSYDPPLASESSLTEHANEKILWGSRIRESPPTVTYEEVMRDDMGVLRWLKKIDQFGFCFIEGIPPTPEDTEALCRRIAFIRETQYGGFWDFTADMKHGDTAYTNLALKAHTDNTYFTDPSGLQLFHLLSHTEGKGGQTLLADGFYVASILKELNPEAYDILTRVRVPAHAAGDNKWFYKPGPSSAGYPLLTLDPRTKELVQVRYNNDDRSVVNGLAGSQVEEWYEALRAWNKCLTSHDSEYWVQLSPGTAVVVDNYRVLHGRSAFTGKRRMCGAYIGADEYRSRLRILQELEHRSTSGASEDAPVRDVWDPKL</sequence>
<feature type="domain" description="Gamma-butyrobetaine hydroxylase-like N-terminal" evidence="17">
    <location>
        <begin position="8"/>
        <end position="72"/>
    </location>
</feature>
<evidence type="ECO:0000256" key="4">
    <source>
        <dbReference type="ARBA" id="ARBA00008654"/>
    </source>
</evidence>
<comment type="pathway">
    <text evidence="3">Amine and polyamine biosynthesis; carnitine biosynthesis.</text>
</comment>
<name>A0A0C3M400_9AGAM</name>
<evidence type="ECO:0000256" key="13">
    <source>
        <dbReference type="ARBA" id="ARBA00032283"/>
    </source>
</evidence>
<dbReference type="HOGENOM" id="CLU_021859_2_2_1"/>
<accession>A0A0C3M400</accession>
<dbReference type="Pfam" id="PF06155">
    <property type="entry name" value="GBBH-like_N"/>
    <property type="match status" value="1"/>
</dbReference>
<keyword evidence="7" id="KW-0124">Carnitine biosynthesis</keyword>
<dbReference type="EC" id="1.14.11.8" evidence="5"/>
<reference evidence="19" key="2">
    <citation type="submission" date="2015-01" db="EMBL/GenBank/DDBJ databases">
        <title>Evolutionary Origins and Diversification of the Mycorrhizal Mutualists.</title>
        <authorList>
            <consortium name="DOE Joint Genome Institute"/>
            <consortium name="Mycorrhizal Genomics Consortium"/>
            <person name="Kohler A."/>
            <person name="Kuo A."/>
            <person name="Nagy L.G."/>
            <person name="Floudas D."/>
            <person name="Copeland A."/>
            <person name="Barry K.W."/>
            <person name="Cichocki N."/>
            <person name="Veneault-Fourrey C."/>
            <person name="LaButti K."/>
            <person name="Lindquist E.A."/>
            <person name="Lipzen A."/>
            <person name="Lundell T."/>
            <person name="Morin E."/>
            <person name="Murat C."/>
            <person name="Riley R."/>
            <person name="Ohm R."/>
            <person name="Sun H."/>
            <person name="Tunlid A."/>
            <person name="Henrissat B."/>
            <person name="Grigoriev I.V."/>
            <person name="Hibbett D.S."/>
            <person name="Martin F."/>
        </authorList>
    </citation>
    <scope>NUCLEOTIDE SEQUENCE [LARGE SCALE GENOMIC DNA]</scope>
    <source>
        <strain evidence="19">MUT 4182</strain>
    </source>
</reference>
<dbReference type="FunFam" id="3.30.2020.30:FF:000002">
    <property type="entry name" value="Putative gamma-butyrobetaine dioxygenase"/>
    <property type="match status" value="1"/>
</dbReference>
<evidence type="ECO:0000313" key="18">
    <source>
        <dbReference type="EMBL" id="KIO28372.1"/>
    </source>
</evidence>
<dbReference type="GO" id="GO:0050353">
    <property type="term" value="F:trimethyllysine dioxygenase activity"/>
    <property type="evidence" value="ECO:0007669"/>
    <property type="project" value="UniProtKB-EC"/>
</dbReference>
<evidence type="ECO:0000259" key="16">
    <source>
        <dbReference type="Pfam" id="PF02668"/>
    </source>
</evidence>
<dbReference type="OrthoDB" id="408743at2759"/>
<proteinExistence type="inferred from homology"/>
<keyword evidence="6" id="KW-0479">Metal-binding</keyword>
<dbReference type="FunFam" id="3.60.130.10:FF:000001">
    <property type="entry name" value="Trimethyllysine dioxygenase, mitochondrial"/>
    <property type="match status" value="1"/>
</dbReference>
<protein>
    <recommendedName>
        <fullName evidence="5">trimethyllysine dioxygenase</fullName>
        <ecNumber evidence="5">1.14.11.8</ecNumber>
    </recommendedName>
    <alternativeName>
        <fullName evidence="12">Epsilon-trimethyllysine 2-oxoglutarate dioxygenase</fullName>
    </alternativeName>
    <alternativeName>
        <fullName evidence="11">TML hydroxylase</fullName>
    </alternativeName>
    <alternativeName>
        <fullName evidence="13">TML-alpha-ketoglutarate dioxygenase</fullName>
    </alternativeName>
</protein>
<dbReference type="InterPro" id="IPR012776">
    <property type="entry name" value="Trimethyllysine_dOase"/>
</dbReference>
<evidence type="ECO:0000313" key="19">
    <source>
        <dbReference type="Proteomes" id="UP000054248"/>
    </source>
</evidence>
<evidence type="ECO:0000256" key="5">
    <source>
        <dbReference type="ARBA" id="ARBA00012267"/>
    </source>
</evidence>
<evidence type="ECO:0000256" key="1">
    <source>
        <dbReference type="ARBA" id="ARBA00001954"/>
    </source>
</evidence>
<evidence type="ECO:0000256" key="9">
    <source>
        <dbReference type="ARBA" id="ARBA00023002"/>
    </source>
</evidence>
<dbReference type="Gene3D" id="3.30.2020.30">
    <property type="match status" value="1"/>
</dbReference>
<keyword evidence="19" id="KW-1185">Reference proteome</keyword>
<dbReference type="GO" id="GO:0005506">
    <property type="term" value="F:iron ion binding"/>
    <property type="evidence" value="ECO:0007669"/>
    <property type="project" value="InterPro"/>
</dbReference>